<accession>A0A2P7RUA4</accession>
<comment type="caution">
    <text evidence="1">The sequence shown here is derived from an EMBL/GenBank/DDBJ whole genome shotgun (WGS) entry which is preliminary data.</text>
</comment>
<dbReference type="EMBL" id="PXYL01000028">
    <property type="protein sequence ID" value="PSJ53776.1"/>
    <property type="molecule type" value="Genomic_DNA"/>
</dbReference>
<reference evidence="1 2" key="1">
    <citation type="submission" date="2018-03" db="EMBL/GenBank/DDBJ databases">
        <title>The draft genome of Mesorhizobium soli JCM 19897.</title>
        <authorList>
            <person name="Li L."/>
            <person name="Liu L."/>
            <person name="Liang L."/>
            <person name="Wang T."/>
            <person name="Zhang X."/>
        </authorList>
    </citation>
    <scope>NUCLEOTIDE SEQUENCE [LARGE SCALE GENOMIC DNA]</scope>
    <source>
        <strain evidence="1 2">JCM 19897</strain>
    </source>
</reference>
<protein>
    <submittedName>
        <fullName evidence="1">Uncharacterized protein</fullName>
    </submittedName>
</protein>
<proteinExistence type="predicted"/>
<organism evidence="1 2">
    <name type="scientific">Pseudaminobacter soli</name>
    <name type="common">ex Li et al. 2025</name>
    <dbReference type="NCBI Taxonomy" id="1295366"/>
    <lineage>
        <taxon>Bacteria</taxon>
        <taxon>Pseudomonadati</taxon>
        <taxon>Pseudomonadota</taxon>
        <taxon>Alphaproteobacteria</taxon>
        <taxon>Hyphomicrobiales</taxon>
        <taxon>Phyllobacteriaceae</taxon>
        <taxon>Pseudaminobacter</taxon>
    </lineage>
</organism>
<name>A0A2P7RUA4_9HYPH</name>
<dbReference type="Proteomes" id="UP000240653">
    <property type="component" value="Unassembled WGS sequence"/>
</dbReference>
<evidence type="ECO:0000313" key="1">
    <source>
        <dbReference type="EMBL" id="PSJ53776.1"/>
    </source>
</evidence>
<sequence>MQGSVASAVVDAADNRTSGRPAGPCSCKATVRAIVDDHGEAHLALCYRLCTETGNGLELHAATLQAISNLIYTGAVTVDSALFDAFDRIDLGRLRALARALPGNSADVLTGLLYMALDRRDVALRAAA</sequence>
<dbReference type="AlphaFoldDB" id="A0A2P7RUA4"/>
<keyword evidence="2" id="KW-1185">Reference proteome</keyword>
<gene>
    <name evidence="1" type="ORF">C7I85_27800</name>
</gene>
<evidence type="ECO:0000313" key="2">
    <source>
        <dbReference type="Proteomes" id="UP000240653"/>
    </source>
</evidence>